<feature type="region of interest" description="Disordered" evidence="1">
    <location>
        <begin position="24"/>
        <end position="112"/>
    </location>
</feature>
<keyword evidence="2" id="KW-0812">Transmembrane</keyword>
<feature type="compositionally biased region" description="Low complexity" evidence="1">
    <location>
        <begin position="32"/>
        <end position="102"/>
    </location>
</feature>
<evidence type="ECO:0000256" key="1">
    <source>
        <dbReference type="SAM" id="MobiDB-lite"/>
    </source>
</evidence>
<sequence>MRISLLQTFLPLIIAVAFLLSRTEQKATSTRQPKTTSTGQSKTTPTGQPKTTSTGHPKTTSTGHPKTTSTGHPKTTSTGHPKTTSTGHPKTTSTGQPETTSTNALPMGSTTTSVATGAMNATTTPNEGTGTMAIVVIVLVVCFIVIAVVLVAVFIVRRRQLAAKESEDEPKAPTTGVTVPDSVWVPDSLMSNCSRSEDETTTKEVTDMMISVQMEKRLAPPALPQQMLSSFENYSVETLCTLGKEFVLELMTRMFSIVSALKIDIKGDNKKDLDTVRIQLDYARLIFLSLTEVRLRIDLKLAEKIGEGQSLSDARPSDNRLLKLLSEPTQLVEEDSKKAKLDEKFEQNRKTLIRLSCQLKKLDWLSINAENGDK</sequence>
<keyword evidence="4" id="KW-1185">Reference proteome</keyword>
<name>A0A914HHW1_GLORO</name>
<evidence type="ECO:0000313" key="4">
    <source>
        <dbReference type="Proteomes" id="UP000887572"/>
    </source>
</evidence>
<evidence type="ECO:0000256" key="3">
    <source>
        <dbReference type="SAM" id="SignalP"/>
    </source>
</evidence>
<protein>
    <submittedName>
        <fullName evidence="5">Uncharacterized protein</fullName>
    </submittedName>
</protein>
<feature type="signal peptide" evidence="3">
    <location>
        <begin position="1"/>
        <end position="25"/>
    </location>
</feature>
<proteinExistence type="predicted"/>
<dbReference type="WBParaSite" id="Gr19_v10_g17658.t1">
    <property type="protein sequence ID" value="Gr19_v10_g17658.t1"/>
    <property type="gene ID" value="Gr19_v10_g17658"/>
</dbReference>
<reference evidence="5" key="1">
    <citation type="submission" date="2022-11" db="UniProtKB">
        <authorList>
            <consortium name="WormBaseParasite"/>
        </authorList>
    </citation>
    <scope>IDENTIFICATION</scope>
</reference>
<keyword evidence="2" id="KW-1133">Transmembrane helix</keyword>
<keyword evidence="2" id="KW-0472">Membrane</keyword>
<organism evidence="4 5">
    <name type="scientific">Globodera rostochiensis</name>
    <name type="common">Golden nematode worm</name>
    <name type="synonym">Heterodera rostochiensis</name>
    <dbReference type="NCBI Taxonomy" id="31243"/>
    <lineage>
        <taxon>Eukaryota</taxon>
        <taxon>Metazoa</taxon>
        <taxon>Ecdysozoa</taxon>
        <taxon>Nematoda</taxon>
        <taxon>Chromadorea</taxon>
        <taxon>Rhabditida</taxon>
        <taxon>Tylenchina</taxon>
        <taxon>Tylenchomorpha</taxon>
        <taxon>Tylenchoidea</taxon>
        <taxon>Heteroderidae</taxon>
        <taxon>Heteroderinae</taxon>
        <taxon>Globodera</taxon>
    </lineage>
</organism>
<feature type="chain" id="PRO_5036895181" evidence="3">
    <location>
        <begin position="26"/>
        <end position="374"/>
    </location>
</feature>
<evidence type="ECO:0000313" key="5">
    <source>
        <dbReference type="WBParaSite" id="Gr19_v10_g17658.t1"/>
    </source>
</evidence>
<accession>A0A914HHW1</accession>
<feature type="transmembrane region" description="Helical" evidence="2">
    <location>
        <begin position="132"/>
        <end position="156"/>
    </location>
</feature>
<keyword evidence="3" id="KW-0732">Signal</keyword>
<evidence type="ECO:0000256" key="2">
    <source>
        <dbReference type="SAM" id="Phobius"/>
    </source>
</evidence>
<dbReference type="AlphaFoldDB" id="A0A914HHW1"/>
<dbReference type="Proteomes" id="UP000887572">
    <property type="component" value="Unplaced"/>
</dbReference>